<evidence type="ECO:0000256" key="3">
    <source>
        <dbReference type="ARBA" id="ARBA00023002"/>
    </source>
</evidence>
<evidence type="ECO:0000259" key="6">
    <source>
        <dbReference type="PROSITE" id="PS51471"/>
    </source>
</evidence>
<evidence type="ECO:0000313" key="8">
    <source>
        <dbReference type="Proteomes" id="UP001190926"/>
    </source>
</evidence>
<dbReference type="PANTHER" id="PTHR10209:SF885">
    <property type="entry name" value="2OG-FE(II) OXYGENASE FAMILY, PUTATIVE (AFU_ORTHOLOGUE AFUA_2G00750)-RELATED"/>
    <property type="match status" value="1"/>
</dbReference>
<evidence type="ECO:0000256" key="2">
    <source>
        <dbReference type="ARBA" id="ARBA00022723"/>
    </source>
</evidence>
<dbReference type="PROSITE" id="PS51471">
    <property type="entry name" value="FE2OG_OXY"/>
    <property type="match status" value="1"/>
</dbReference>
<dbReference type="Pfam" id="PF14226">
    <property type="entry name" value="DIOX_N"/>
    <property type="match status" value="1"/>
</dbReference>
<evidence type="ECO:0000313" key="7">
    <source>
        <dbReference type="EMBL" id="KAH6825925.1"/>
    </source>
</evidence>
<keyword evidence="3 5" id="KW-0560">Oxidoreductase</keyword>
<evidence type="ECO:0000256" key="5">
    <source>
        <dbReference type="RuleBase" id="RU003682"/>
    </source>
</evidence>
<keyword evidence="8" id="KW-1185">Reference proteome</keyword>
<dbReference type="GO" id="GO:0016706">
    <property type="term" value="F:2-oxoglutarate-dependent dioxygenase activity"/>
    <property type="evidence" value="ECO:0007669"/>
    <property type="project" value="UniProtKB-ARBA"/>
</dbReference>
<proteinExistence type="inferred from homology"/>
<dbReference type="PRINTS" id="PR00682">
    <property type="entry name" value="IPNSYNTHASE"/>
</dbReference>
<dbReference type="InterPro" id="IPR044861">
    <property type="entry name" value="IPNS-like_FE2OG_OXY"/>
</dbReference>
<dbReference type="Gene3D" id="2.60.120.330">
    <property type="entry name" value="B-lactam Antibiotic, Isopenicillin N Synthase, Chain"/>
    <property type="match status" value="1"/>
</dbReference>
<evidence type="ECO:0000256" key="4">
    <source>
        <dbReference type="ARBA" id="ARBA00023004"/>
    </source>
</evidence>
<feature type="domain" description="Fe2OG dioxygenase" evidence="6">
    <location>
        <begin position="187"/>
        <end position="288"/>
    </location>
</feature>
<dbReference type="InterPro" id="IPR027443">
    <property type="entry name" value="IPNS-like_sf"/>
</dbReference>
<keyword evidence="2 5" id="KW-0479">Metal-binding</keyword>
<dbReference type="SUPFAM" id="SSF51197">
    <property type="entry name" value="Clavaminate synthase-like"/>
    <property type="match status" value="1"/>
</dbReference>
<comment type="caution">
    <text evidence="7">The sequence shown here is derived from an EMBL/GenBank/DDBJ whole genome shotgun (WGS) entry which is preliminary data.</text>
</comment>
<gene>
    <name evidence="7" type="ORF">C2S53_001362</name>
</gene>
<dbReference type="PANTHER" id="PTHR10209">
    <property type="entry name" value="OXIDOREDUCTASE, 2OG-FE II OXYGENASE FAMILY PROTEIN"/>
    <property type="match status" value="1"/>
</dbReference>
<dbReference type="EMBL" id="SDAM02000167">
    <property type="protein sequence ID" value="KAH6825925.1"/>
    <property type="molecule type" value="Genomic_DNA"/>
</dbReference>
<keyword evidence="4 5" id="KW-0408">Iron</keyword>
<dbReference type="InterPro" id="IPR026992">
    <property type="entry name" value="DIOX_N"/>
</dbReference>
<evidence type="ECO:0000256" key="1">
    <source>
        <dbReference type="ARBA" id="ARBA00008056"/>
    </source>
</evidence>
<dbReference type="FunFam" id="2.60.120.330:FF:000012">
    <property type="entry name" value="Gibberellin 20 oxidase 1"/>
    <property type="match status" value="1"/>
</dbReference>
<reference evidence="7 8" key="1">
    <citation type="journal article" date="2021" name="Nat. Commun.">
        <title>Incipient diploidization of the medicinal plant Perilla within 10,000 years.</title>
        <authorList>
            <person name="Zhang Y."/>
            <person name="Shen Q."/>
            <person name="Leng L."/>
            <person name="Zhang D."/>
            <person name="Chen S."/>
            <person name="Shi Y."/>
            <person name="Ning Z."/>
            <person name="Chen S."/>
        </authorList>
    </citation>
    <scope>NUCLEOTIDE SEQUENCE [LARGE SCALE GENOMIC DNA]</scope>
    <source>
        <strain evidence="8">cv. PC099</strain>
    </source>
</reference>
<dbReference type="AlphaFoldDB" id="A0AAD4P4S8"/>
<name>A0AAD4P4S8_PERFH</name>
<dbReference type="Proteomes" id="UP001190926">
    <property type="component" value="Unassembled WGS sequence"/>
</dbReference>
<dbReference type="Pfam" id="PF03171">
    <property type="entry name" value="2OG-FeII_Oxy"/>
    <property type="match status" value="1"/>
</dbReference>
<dbReference type="InterPro" id="IPR005123">
    <property type="entry name" value="Oxoglu/Fe-dep_dioxygenase_dom"/>
</dbReference>
<accession>A0AAD4P4S8</accession>
<organism evidence="7 8">
    <name type="scientific">Perilla frutescens var. hirtella</name>
    <name type="common">Perilla citriodora</name>
    <name type="synonym">Perilla setoyensis</name>
    <dbReference type="NCBI Taxonomy" id="608512"/>
    <lineage>
        <taxon>Eukaryota</taxon>
        <taxon>Viridiplantae</taxon>
        <taxon>Streptophyta</taxon>
        <taxon>Embryophyta</taxon>
        <taxon>Tracheophyta</taxon>
        <taxon>Spermatophyta</taxon>
        <taxon>Magnoliopsida</taxon>
        <taxon>eudicotyledons</taxon>
        <taxon>Gunneridae</taxon>
        <taxon>Pentapetalae</taxon>
        <taxon>asterids</taxon>
        <taxon>lamiids</taxon>
        <taxon>Lamiales</taxon>
        <taxon>Lamiaceae</taxon>
        <taxon>Nepetoideae</taxon>
        <taxon>Elsholtzieae</taxon>
        <taxon>Perilla</taxon>
    </lineage>
</organism>
<comment type="similarity">
    <text evidence="1 5">Belongs to the iron/ascorbate-dependent oxidoreductase family.</text>
</comment>
<dbReference type="GO" id="GO:0009805">
    <property type="term" value="P:coumarin biosynthetic process"/>
    <property type="evidence" value="ECO:0007669"/>
    <property type="project" value="UniProtKB-ARBA"/>
</dbReference>
<sequence>MVEVGREFILPPEHRPKPETIDADNIPLIDLSERDSEILAAEIGKACKNWGFFQVINHGVPSKCREKIESASRKFFSLPKEEKKEVSRDEINPYGYYDSEHTKNVRDWKEILDCSAQSSTILPTSHLLHDTELKEFGNKWPTSLPELREAVEEFVVEVEKVALKLVELVAMSLGLRRDRLNAYFNDQSSRVKLNYYPPCPLPHLALGTGRHKDGGALTILAQDSVGGLEVKRQTDGEWILVKPIDDAYIINVGDMIQVWSNDKYKSIEHRATVNSEKERFSIAFFFNPAHYTWVEPLDELVSEENPPRYRGYNWGKFIVTRNRGNFKKLHVKNIQISDFRI</sequence>
<dbReference type="GO" id="GO:0002238">
    <property type="term" value="P:response to molecule of fungal origin"/>
    <property type="evidence" value="ECO:0007669"/>
    <property type="project" value="UniProtKB-ARBA"/>
</dbReference>
<dbReference type="GO" id="GO:0046872">
    <property type="term" value="F:metal ion binding"/>
    <property type="evidence" value="ECO:0007669"/>
    <property type="project" value="UniProtKB-KW"/>
</dbReference>
<protein>
    <submittedName>
        <fullName evidence="7">2-oxoglutarate and oxygenase superfamily protein</fullName>
    </submittedName>
</protein>